<dbReference type="RefSeq" id="WP_148697297.1">
    <property type="nucleotide sequence ID" value="NZ_CP017834.1"/>
</dbReference>
<dbReference type="SUPFAM" id="SSF51569">
    <property type="entry name" value="Aldolase"/>
    <property type="match status" value="1"/>
</dbReference>
<accession>A0A1L4D034</accession>
<dbReference type="STRING" id="1915309.AXG55_06415"/>
<keyword evidence="2" id="KW-1185">Reference proteome</keyword>
<dbReference type="AlphaFoldDB" id="A0A1L4D034"/>
<dbReference type="KEGG" id="saqi:AXG55_06415"/>
<evidence type="ECO:0000313" key="1">
    <source>
        <dbReference type="EMBL" id="APJ03559.1"/>
    </source>
</evidence>
<sequence length="236" mass="26814">MSFFSRYKNFLLEIHEHGQDQSNPQTENVFPVYNFAEWKLTSDHDSSDLNVLKRNEKLLKQTQASREQPFGVIVSSPAEIELAAQYSDFLYIPGEICRQSDILECSAKTQLPLFIERGNFLAPTDISRIIEKIGAKHTIALVDCGTSNGYSDALLDPRVMAYMQNLAVPFGVHLSELLSPEGCTYAHRPHWLLNHDFIQAFIKTAHVFDASFFVIKNYGKGQIQKNQVLQCMARNI</sequence>
<dbReference type="Gene3D" id="3.20.20.70">
    <property type="entry name" value="Aldolase class I"/>
    <property type="match status" value="1"/>
</dbReference>
<dbReference type="InterPro" id="IPR006269">
    <property type="entry name" value="KDO8P_synthase"/>
</dbReference>
<organism evidence="1 2">
    <name type="scientific">Silvanigrella aquatica</name>
    <dbReference type="NCBI Taxonomy" id="1915309"/>
    <lineage>
        <taxon>Bacteria</taxon>
        <taxon>Pseudomonadati</taxon>
        <taxon>Bdellovibrionota</taxon>
        <taxon>Oligoflexia</taxon>
        <taxon>Silvanigrellales</taxon>
        <taxon>Silvanigrellaceae</taxon>
        <taxon>Silvanigrella</taxon>
    </lineage>
</organism>
<gene>
    <name evidence="1" type="ORF">AXG55_06415</name>
</gene>
<dbReference type="GO" id="GO:0005737">
    <property type="term" value="C:cytoplasm"/>
    <property type="evidence" value="ECO:0007669"/>
    <property type="project" value="InterPro"/>
</dbReference>
<name>A0A1L4D034_9BACT</name>
<dbReference type="Proteomes" id="UP000184731">
    <property type="component" value="Chromosome"/>
</dbReference>
<dbReference type="EMBL" id="CP017834">
    <property type="protein sequence ID" value="APJ03559.1"/>
    <property type="molecule type" value="Genomic_DNA"/>
</dbReference>
<protein>
    <submittedName>
        <fullName evidence="1">Uncharacterized protein</fullName>
    </submittedName>
</protein>
<dbReference type="GO" id="GO:0008676">
    <property type="term" value="F:3-deoxy-8-phosphooctulonate synthase activity"/>
    <property type="evidence" value="ECO:0007669"/>
    <property type="project" value="InterPro"/>
</dbReference>
<dbReference type="InterPro" id="IPR013785">
    <property type="entry name" value="Aldolase_TIM"/>
</dbReference>
<reference evidence="1 2" key="1">
    <citation type="submission" date="2016-10" db="EMBL/GenBank/DDBJ databases">
        <title>Silvanigrella aquatica sp. nov., isolated from a freshwater lake located in the Black Forest, Germany, description of Silvanigrellaceae fam. nov., Silvanigrellales ord. nov., reclassification of the order Bdellovibrionales in the class Oligoflexia, reclassification of the families Bacteriovoracaceae and Halobacteriovoraceae in the new order Bacteriovoracales ord. nov., and reclassification of the family Pseudobacteriovoracaceae in the order Oligoflexiales.</title>
        <authorList>
            <person name="Hahn M.W."/>
            <person name="Schmidt J."/>
            <person name="Koll U."/>
            <person name="Rohde M."/>
            <person name="Verbag S."/>
            <person name="Pitt A."/>
            <person name="Nakai R."/>
            <person name="Naganuma T."/>
            <person name="Lang E."/>
        </authorList>
    </citation>
    <scope>NUCLEOTIDE SEQUENCE [LARGE SCALE GENOMIC DNA]</scope>
    <source>
        <strain evidence="1 2">MWH-Nonnen-W8red</strain>
    </source>
</reference>
<dbReference type="OrthoDB" id="5293880at2"/>
<dbReference type="PANTHER" id="PTHR21057">
    <property type="entry name" value="PHOSPHO-2-DEHYDRO-3-DEOXYHEPTONATE ALDOLASE"/>
    <property type="match status" value="1"/>
</dbReference>
<evidence type="ECO:0000313" key="2">
    <source>
        <dbReference type="Proteomes" id="UP000184731"/>
    </source>
</evidence>
<proteinExistence type="predicted"/>